<reference evidence="2 3" key="1">
    <citation type="submission" date="2016-12" db="EMBL/GenBank/DDBJ databases">
        <title>Candidatus Reconcilibacillus cellulovorans genome.</title>
        <authorList>
            <person name="Kolinko S."/>
            <person name="Wu Y.-W."/>
            <person name="Tachea F."/>
            <person name="Denzel E."/>
            <person name="Hiras J."/>
            <person name="Baecker N."/>
            <person name="Chan L.J."/>
            <person name="Eichorst S.A."/>
            <person name="Frey D."/>
            <person name="Adams P.D."/>
            <person name="Pray T."/>
            <person name="Tanjore D."/>
            <person name="Petzold C.J."/>
            <person name="Gladden J.M."/>
            <person name="Simmons B.A."/>
            <person name="Singer S.W."/>
        </authorList>
    </citation>
    <scope>NUCLEOTIDE SEQUENCE [LARGE SCALE GENOMIC DNA]</scope>
    <source>
        <strain evidence="2">JTherm</strain>
    </source>
</reference>
<protein>
    <submittedName>
        <fullName evidence="2">Urea carboxylase</fullName>
    </submittedName>
</protein>
<accession>A0A2A6DYR9</accession>
<dbReference type="PANTHER" id="PTHR31527:SF0">
    <property type="entry name" value="RE64534P"/>
    <property type="match status" value="1"/>
</dbReference>
<gene>
    <name evidence="2" type="ORF">BLM47_11165</name>
</gene>
<evidence type="ECO:0000259" key="1">
    <source>
        <dbReference type="Pfam" id="PF09347"/>
    </source>
</evidence>
<dbReference type="Pfam" id="PF09347">
    <property type="entry name" value="DUF1989"/>
    <property type="match status" value="1"/>
</dbReference>
<evidence type="ECO:0000313" key="3">
    <source>
        <dbReference type="Proteomes" id="UP000243688"/>
    </source>
</evidence>
<dbReference type="Proteomes" id="UP000243688">
    <property type="component" value="Unassembled WGS sequence"/>
</dbReference>
<dbReference type="NCBIfam" id="TIGR03425">
    <property type="entry name" value="urea_degr_2"/>
    <property type="match status" value="1"/>
</dbReference>
<organism evidence="2 3">
    <name type="scientific">Candidatus Reconcilbacillus cellulovorans</name>
    <dbReference type="NCBI Taxonomy" id="1906605"/>
    <lineage>
        <taxon>Bacteria</taxon>
        <taxon>Bacillati</taxon>
        <taxon>Bacillota</taxon>
        <taxon>Bacilli</taxon>
        <taxon>Bacillales</taxon>
        <taxon>Paenibacillaceae</taxon>
        <taxon>Candidatus Reconcilbacillus</taxon>
    </lineage>
</organism>
<feature type="domain" description="DUF1989" evidence="1">
    <location>
        <begin position="8"/>
        <end position="179"/>
    </location>
</feature>
<dbReference type="InterPro" id="IPR017792">
    <property type="entry name" value="UAAP1"/>
</dbReference>
<dbReference type="EMBL" id="MOXJ01000030">
    <property type="protein sequence ID" value="PDO09716.1"/>
    <property type="molecule type" value="Genomic_DNA"/>
</dbReference>
<dbReference type="InterPro" id="IPR018959">
    <property type="entry name" value="DUF1989"/>
</dbReference>
<dbReference type="AlphaFoldDB" id="A0A2A6DYR9"/>
<proteinExistence type="predicted"/>
<comment type="caution">
    <text evidence="2">The sequence shown here is derived from an EMBL/GenBank/DDBJ whole genome shotgun (WGS) entry which is preliminary data.</text>
</comment>
<dbReference type="PANTHER" id="PTHR31527">
    <property type="entry name" value="RE64534P"/>
    <property type="match status" value="1"/>
</dbReference>
<name>A0A2A6DYR9_9BACL</name>
<evidence type="ECO:0000313" key="2">
    <source>
        <dbReference type="EMBL" id="PDO09716.1"/>
    </source>
</evidence>
<sequence length="248" mass="27831">MTPIVSKTFRPGEKWSGVVRRGRLVRFTATAAGANVALVLYNARDPSERYNMPDTLKAQHTARLSRGHVLMSDNGRVLASIVEDSLGWHDPIGGYTTREGVDHKYGTTNYQRDRNDWLRCATENVAVELVRNGLHVRDMIPPINLFSKLWYGEDGRMHFAADHCPAGASVALRTEMDVLLILSNTPHPLDPRVPYPSVPVRMDVFPCRPAGPTDECVAFRPENRRAFENTWEYCALLGLDGEREGMPT</sequence>